<reference evidence="1" key="1">
    <citation type="journal article" date="2021" name="PeerJ">
        <title>Extensive microbial diversity within the chicken gut microbiome revealed by metagenomics and culture.</title>
        <authorList>
            <person name="Gilroy R."/>
            <person name="Ravi A."/>
            <person name="Getino M."/>
            <person name="Pursley I."/>
            <person name="Horton D.L."/>
            <person name="Alikhan N.F."/>
            <person name="Baker D."/>
            <person name="Gharbi K."/>
            <person name="Hall N."/>
            <person name="Watson M."/>
            <person name="Adriaenssens E.M."/>
            <person name="Foster-Nyarko E."/>
            <person name="Jarju S."/>
            <person name="Secka A."/>
            <person name="Antonio M."/>
            <person name="Oren A."/>
            <person name="Chaudhuri R.R."/>
            <person name="La Ragione R."/>
            <person name="Hildebrand F."/>
            <person name="Pallen M.J."/>
        </authorList>
    </citation>
    <scope>NUCLEOTIDE SEQUENCE</scope>
    <source>
        <strain evidence="1">ChiHecec2B26-7398</strain>
    </source>
</reference>
<proteinExistence type="predicted"/>
<dbReference type="AlphaFoldDB" id="A0A9D2BU85"/>
<accession>A0A9D2BU85</accession>
<name>A0A9D2BU85_9FIRM</name>
<protein>
    <recommendedName>
        <fullName evidence="3">Peptidase M23 domain-containing protein</fullName>
    </recommendedName>
</protein>
<comment type="caution">
    <text evidence="1">The sequence shown here is derived from an EMBL/GenBank/DDBJ whole genome shotgun (WGS) entry which is preliminary data.</text>
</comment>
<dbReference type="InterPro" id="IPR011055">
    <property type="entry name" value="Dup_hybrid_motif"/>
</dbReference>
<dbReference type="CDD" id="cd12797">
    <property type="entry name" value="M23_peptidase"/>
    <property type="match status" value="1"/>
</dbReference>
<evidence type="ECO:0000313" key="2">
    <source>
        <dbReference type="Proteomes" id="UP000886751"/>
    </source>
</evidence>
<evidence type="ECO:0000313" key="1">
    <source>
        <dbReference type="EMBL" id="HIX94356.1"/>
    </source>
</evidence>
<evidence type="ECO:0008006" key="3">
    <source>
        <dbReference type="Google" id="ProtNLM"/>
    </source>
</evidence>
<dbReference type="SUPFAM" id="SSF51261">
    <property type="entry name" value="Duplicated hybrid motif"/>
    <property type="match status" value="1"/>
</dbReference>
<dbReference type="Gene3D" id="2.70.70.10">
    <property type="entry name" value="Glucose Permease (Domain IIA)"/>
    <property type="match status" value="1"/>
</dbReference>
<dbReference type="EMBL" id="DXEI01000047">
    <property type="protein sequence ID" value="HIX94356.1"/>
    <property type="molecule type" value="Genomic_DNA"/>
</dbReference>
<sequence>MTPFRETNRITSPYGWRTYTNAAGKTIREHHNGIDVVPTRYPGESVTDDAWDFREVTGGRVIEVSTGWNSGRGTLIKVQTAPGVIEFYQHCAAVYVKVGQQVPQG</sequence>
<dbReference type="Proteomes" id="UP000886751">
    <property type="component" value="Unassembled WGS sequence"/>
</dbReference>
<reference evidence="1" key="2">
    <citation type="submission" date="2021-04" db="EMBL/GenBank/DDBJ databases">
        <authorList>
            <person name="Gilroy R."/>
        </authorList>
    </citation>
    <scope>NUCLEOTIDE SEQUENCE</scope>
    <source>
        <strain evidence="1">ChiHecec2B26-7398</strain>
    </source>
</reference>
<gene>
    <name evidence="1" type="ORF">H9846_02755</name>
</gene>
<feature type="non-terminal residue" evidence="1">
    <location>
        <position position="105"/>
    </location>
</feature>
<organism evidence="1 2">
    <name type="scientific">Candidatus Gemmiger excrementipullorum</name>
    <dbReference type="NCBI Taxonomy" id="2838610"/>
    <lineage>
        <taxon>Bacteria</taxon>
        <taxon>Bacillati</taxon>
        <taxon>Bacillota</taxon>
        <taxon>Clostridia</taxon>
        <taxon>Eubacteriales</taxon>
        <taxon>Gemmiger</taxon>
    </lineage>
</organism>